<protein>
    <submittedName>
        <fullName evidence="3">AlpA family transcriptional regulator</fullName>
    </submittedName>
</protein>
<evidence type="ECO:0000313" key="4">
    <source>
        <dbReference type="Proteomes" id="UP000256661"/>
    </source>
</evidence>
<accession>A0A3D9T2L2</accession>
<dbReference type="AlphaFoldDB" id="A0A3D9T2L2"/>
<proteinExistence type="predicted"/>
<evidence type="ECO:0000259" key="2">
    <source>
        <dbReference type="Pfam" id="PF12728"/>
    </source>
</evidence>
<keyword evidence="4" id="KW-1185">Reference proteome</keyword>
<evidence type="ECO:0000313" key="3">
    <source>
        <dbReference type="EMBL" id="REE99004.1"/>
    </source>
</evidence>
<name>A0A3D9T2L2_9ACTN</name>
<feature type="domain" description="Helix-turn-helix" evidence="2">
    <location>
        <begin position="24"/>
        <end position="73"/>
    </location>
</feature>
<dbReference type="InterPro" id="IPR009061">
    <property type="entry name" value="DNA-bd_dom_put_sf"/>
</dbReference>
<sequence>MAIPPKPSRKREKAPSDTDRLEQLSLKDVCEVLAISPSTFYDWRAKNVAPDCFKLPNGQLRFSKAEFLRWLDELEG</sequence>
<comment type="caution">
    <text evidence="3">The sequence shown here is derived from an EMBL/GenBank/DDBJ whole genome shotgun (WGS) entry which is preliminary data.</text>
</comment>
<dbReference type="Proteomes" id="UP000256661">
    <property type="component" value="Unassembled WGS sequence"/>
</dbReference>
<organism evidence="3 4">
    <name type="scientific">Thermomonospora umbrina</name>
    <dbReference type="NCBI Taxonomy" id="111806"/>
    <lineage>
        <taxon>Bacteria</taxon>
        <taxon>Bacillati</taxon>
        <taxon>Actinomycetota</taxon>
        <taxon>Actinomycetes</taxon>
        <taxon>Streptosporangiales</taxon>
        <taxon>Thermomonosporaceae</taxon>
        <taxon>Thermomonospora</taxon>
    </lineage>
</organism>
<gene>
    <name evidence="3" type="ORF">DFJ69_4504</name>
</gene>
<dbReference type="Pfam" id="PF12728">
    <property type="entry name" value="HTH_17"/>
    <property type="match status" value="1"/>
</dbReference>
<dbReference type="SUPFAM" id="SSF46955">
    <property type="entry name" value="Putative DNA-binding domain"/>
    <property type="match status" value="1"/>
</dbReference>
<feature type="region of interest" description="Disordered" evidence="1">
    <location>
        <begin position="1"/>
        <end position="20"/>
    </location>
</feature>
<reference evidence="3 4" key="1">
    <citation type="submission" date="2018-08" db="EMBL/GenBank/DDBJ databases">
        <title>Sequencing the genomes of 1000 actinobacteria strains.</title>
        <authorList>
            <person name="Klenk H.-P."/>
        </authorList>
    </citation>
    <scope>NUCLEOTIDE SEQUENCE [LARGE SCALE GENOMIC DNA]</scope>
    <source>
        <strain evidence="3 4">DSM 43927</strain>
    </source>
</reference>
<dbReference type="EMBL" id="QTTT01000001">
    <property type="protein sequence ID" value="REE99004.1"/>
    <property type="molecule type" value="Genomic_DNA"/>
</dbReference>
<evidence type="ECO:0000256" key="1">
    <source>
        <dbReference type="SAM" id="MobiDB-lite"/>
    </source>
</evidence>
<dbReference type="InterPro" id="IPR041657">
    <property type="entry name" value="HTH_17"/>
</dbReference>
<dbReference type="RefSeq" id="WP_245974517.1">
    <property type="nucleotide sequence ID" value="NZ_QTTT01000001.1"/>
</dbReference>